<gene>
    <name evidence="8" type="ORF">D9613_008793</name>
</gene>
<dbReference type="InterPro" id="IPR026030">
    <property type="entry name" value="Pur-cyt_permease_Fcy2/21/22"/>
</dbReference>
<evidence type="ECO:0000256" key="4">
    <source>
        <dbReference type="ARBA" id="ARBA00022692"/>
    </source>
</evidence>
<feature type="transmembrane region" description="Helical" evidence="7">
    <location>
        <begin position="80"/>
        <end position="107"/>
    </location>
</feature>
<dbReference type="PANTHER" id="PTHR31806">
    <property type="entry name" value="PURINE-CYTOSINE PERMEASE FCY2-RELATED"/>
    <property type="match status" value="1"/>
</dbReference>
<comment type="caution">
    <text evidence="8">The sequence shown here is derived from an EMBL/GenBank/DDBJ whole genome shotgun (WGS) entry which is preliminary data.</text>
</comment>
<evidence type="ECO:0000256" key="2">
    <source>
        <dbReference type="ARBA" id="ARBA00008974"/>
    </source>
</evidence>
<evidence type="ECO:0000256" key="3">
    <source>
        <dbReference type="ARBA" id="ARBA00022448"/>
    </source>
</evidence>
<keyword evidence="4 7" id="KW-0812">Transmembrane</keyword>
<organism evidence="8 9">
    <name type="scientific">Agrocybe pediades</name>
    <dbReference type="NCBI Taxonomy" id="84607"/>
    <lineage>
        <taxon>Eukaryota</taxon>
        <taxon>Fungi</taxon>
        <taxon>Dikarya</taxon>
        <taxon>Basidiomycota</taxon>
        <taxon>Agaricomycotina</taxon>
        <taxon>Agaricomycetes</taxon>
        <taxon>Agaricomycetidae</taxon>
        <taxon>Agaricales</taxon>
        <taxon>Agaricineae</taxon>
        <taxon>Strophariaceae</taxon>
        <taxon>Agrocybe</taxon>
    </lineage>
</organism>
<dbReference type="PANTHER" id="PTHR31806:SF5">
    <property type="entry name" value="PURINE-CYTOSINE PERMEASE FCY21"/>
    <property type="match status" value="1"/>
</dbReference>
<evidence type="ECO:0000313" key="8">
    <source>
        <dbReference type="EMBL" id="KAF4616628.1"/>
    </source>
</evidence>
<feature type="transmembrane region" description="Helical" evidence="7">
    <location>
        <begin position="138"/>
        <end position="162"/>
    </location>
</feature>
<dbReference type="Gene3D" id="1.10.4160.10">
    <property type="entry name" value="Hydantoin permease"/>
    <property type="match status" value="1"/>
</dbReference>
<dbReference type="GO" id="GO:0022857">
    <property type="term" value="F:transmembrane transporter activity"/>
    <property type="evidence" value="ECO:0007669"/>
    <property type="project" value="InterPro"/>
</dbReference>
<dbReference type="InterPro" id="IPR001248">
    <property type="entry name" value="Pur-cyt_permease"/>
</dbReference>
<dbReference type="Proteomes" id="UP000521872">
    <property type="component" value="Unassembled WGS sequence"/>
</dbReference>
<evidence type="ECO:0000313" key="9">
    <source>
        <dbReference type="Proteomes" id="UP000521872"/>
    </source>
</evidence>
<evidence type="ECO:0000256" key="7">
    <source>
        <dbReference type="SAM" id="Phobius"/>
    </source>
</evidence>
<evidence type="ECO:0000256" key="5">
    <source>
        <dbReference type="ARBA" id="ARBA00022989"/>
    </source>
</evidence>
<comment type="similarity">
    <text evidence="2">Belongs to the purine-cytosine permease (2.A.39) family.</text>
</comment>
<evidence type="ECO:0000256" key="1">
    <source>
        <dbReference type="ARBA" id="ARBA00004141"/>
    </source>
</evidence>
<dbReference type="EMBL" id="JAACJL010000031">
    <property type="protein sequence ID" value="KAF4616628.1"/>
    <property type="molecule type" value="Genomic_DNA"/>
</dbReference>
<reference evidence="8 9" key="1">
    <citation type="submission" date="2019-12" db="EMBL/GenBank/DDBJ databases">
        <authorList>
            <person name="Floudas D."/>
            <person name="Bentzer J."/>
            <person name="Ahren D."/>
            <person name="Johansson T."/>
            <person name="Persson P."/>
            <person name="Tunlid A."/>
        </authorList>
    </citation>
    <scope>NUCLEOTIDE SEQUENCE [LARGE SCALE GENOMIC DNA]</scope>
    <source>
        <strain evidence="8 9">CBS 102.39</strain>
    </source>
</reference>
<dbReference type="AlphaFoldDB" id="A0A8H4QT01"/>
<evidence type="ECO:0000256" key="6">
    <source>
        <dbReference type="ARBA" id="ARBA00023136"/>
    </source>
</evidence>
<comment type="subcellular location">
    <subcellularLocation>
        <location evidence="1">Membrane</location>
        <topology evidence="1">Multi-pass membrane protein</topology>
    </subcellularLocation>
</comment>
<keyword evidence="3" id="KW-0813">Transport</keyword>
<keyword evidence="5 7" id="KW-1133">Transmembrane helix</keyword>
<accession>A0A8H4QT01</accession>
<keyword evidence="6 7" id="KW-0472">Membrane</keyword>
<proteinExistence type="inferred from homology"/>
<protein>
    <submittedName>
        <fullName evidence="8">Uncharacterized protein</fullName>
    </submittedName>
</protein>
<keyword evidence="9" id="KW-1185">Reference proteome</keyword>
<name>A0A8H4QT01_9AGAR</name>
<dbReference type="Pfam" id="PF02133">
    <property type="entry name" value="Transp_cyt_pur"/>
    <property type="match status" value="1"/>
</dbReference>
<dbReference type="GO" id="GO:0005886">
    <property type="term" value="C:plasma membrane"/>
    <property type="evidence" value="ECO:0007669"/>
    <property type="project" value="TreeGrafter"/>
</dbReference>
<sequence>MSFRFENYAWVPSVIAFPILLGLAGKHLNPSTMPSVPAPSPAMILSFASFLSAGAISWCTVIPDYGVYHDNMVSSVKMFVYAYLGFVLPCLAWQMLGAALAAAALGIPSWQSGFDGGNNMGGLLDVVLSPAGGSGKSVLVIIALSTSCGYAPTMYTFGASFMSIHPFFARVPRYIFAIISEALLIPLAIVGARTFHNTLVDIISVIGYWFTAFGAIVLVEYLYFRKC</sequence>
<feature type="transmembrane region" description="Helical" evidence="7">
    <location>
        <begin position="174"/>
        <end position="196"/>
    </location>
</feature>
<feature type="transmembrane region" description="Helical" evidence="7">
    <location>
        <begin position="44"/>
        <end position="68"/>
    </location>
</feature>
<feature type="transmembrane region" description="Helical" evidence="7">
    <location>
        <begin position="202"/>
        <end position="224"/>
    </location>
</feature>
<feature type="transmembrane region" description="Helical" evidence="7">
    <location>
        <begin position="7"/>
        <end position="24"/>
    </location>
</feature>